<reference evidence="2 3" key="1">
    <citation type="submission" date="2014-12" db="EMBL/GenBank/DDBJ databases">
        <title>Complete genome sequence of Streptomyces vietnamensis strain GIMV4.0001, a genetic manipulable producer of the benzoisochromanequinone antibiotic granaticin.</title>
        <authorList>
            <person name="Deng M.R."/>
            <person name="Guo J."/>
            <person name="Ma L.Y."/>
            <person name="Feng G.D."/>
            <person name="Mo C.Y."/>
            <person name="Zhu H.H."/>
        </authorList>
    </citation>
    <scope>NUCLEOTIDE SEQUENCE [LARGE SCALE GENOMIC DNA]</scope>
    <source>
        <strain evidence="3">GIMV4.0001</strain>
    </source>
</reference>
<dbReference type="EMBL" id="CP010407">
    <property type="protein sequence ID" value="AJF68568.1"/>
    <property type="molecule type" value="Genomic_DNA"/>
</dbReference>
<feature type="region of interest" description="Disordered" evidence="1">
    <location>
        <begin position="166"/>
        <end position="219"/>
    </location>
</feature>
<accession>A0A0B5IFS8</accession>
<evidence type="ECO:0000256" key="1">
    <source>
        <dbReference type="SAM" id="MobiDB-lite"/>
    </source>
</evidence>
<organism evidence="2 3">
    <name type="scientific">Streptomyces vietnamensis</name>
    <dbReference type="NCBI Taxonomy" id="362257"/>
    <lineage>
        <taxon>Bacteria</taxon>
        <taxon>Bacillati</taxon>
        <taxon>Actinomycetota</taxon>
        <taxon>Actinomycetes</taxon>
        <taxon>Kitasatosporales</taxon>
        <taxon>Streptomycetaceae</taxon>
        <taxon>Streptomyces</taxon>
    </lineage>
</organism>
<sequence length="365" mass="38464">MPEFYSSIGEAIGAAMQHNIRLAHRSVAPSSDKSLLVRHLPSASADPYSVPGMIARLTEDATPNEVAGIIEEVNGALVGALPQLTELVAAAADWTRVRLAFDDPHHNPVFETWTRLAAAHVMLQDVQELLAAAEDGIAPCPAERTDPRYHERVNVLRTRELLDDVLGTGPVAAEPPARDPNADRRRAARASTPQTGPRQPSSPGTEEVPACTPPLRFPEGPSMANLADTYGTDVEIFPWADGLVWADCRTGLPESAHRVLRSCGFAAPGDPGDPASYSLASHIVGPDRQLASSSAASMLADLGYRVAIDPSLAVGYTGETVGPEARRLAAAHQVSPVAAETNTGTSAPPPATPPPSAARPVPRSR</sequence>
<dbReference type="HOGENOM" id="CLU_773660_0_0_11"/>
<feature type="region of interest" description="Disordered" evidence="1">
    <location>
        <begin position="328"/>
        <end position="365"/>
    </location>
</feature>
<dbReference type="Proteomes" id="UP000031774">
    <property type="component" value="Chromosome"/>
</dbReference>
<feature type="compositionally biased region" description="Polar residues" evidence="1">
    <location>
        <begin position="191"/>
        <end position="204"/>
    </location>
</feature>
<evidence type="ECO:0000313" key="3">
    <source>
        <dbReference type="Proteomes" id="UP000031774"/>
    </source>
</evidence>
<name>A0A0B5IFS8_9ACTN</name>
<dbReference type="KEGG" id="svt:SVTN_33730"/>
<feature type="compositionally biased region" description="Pro residues" evidence="1">
    <location>
        <begin position="347"/>
        <end position="357"/>
    </location>
</feature>
<evidence type="ECO:0000313" key="2">
    <source>
        <dbReference type="EMBL" id="AJF68568.1"/>
    </source>
</evidence>
<protein>
    <submittedName>
        <fullName evidence="2">Uncharacterized protein</fullName>
    </submittedName>
</protein>
<dbReference type="RefSeq" id="WP_041132492.1">
    <property type="nucleotide sequence ID" value="NZ_CP010407.1"/>
</dbReference>
<keyword evidence="3" id="KW-1185">Reference proteome</keyword>
<dbReference type="AlphaFoldDB" id="A0A0B5IFS8"/>
<proteinExistence type="predicted"/>
<gene>
    <name evidence="2" type="ORF">SVTN_33730</name>
</gene>
<dbReference type="STRING" id="362257.SVTN_33730"/>
<feature type="compositionally biased region" description="Basic and acidic residues" evidence="1">
    <location>
        <begin position="176"/>
        <end position="185"/>
    </location>
</feature>